<dbReference type="PANTHER" id="PTHR30461:SF23">
    <property type="entry name" value="DNA RECOMBINASE-RELATED"/>
    <property type="match status" value="1"/>
</dbReference>
<dbReference type="Pfam" id="PF13408">
    <property type="entry name" value="Zn_ribbon_recom"/>
    <property type="match status" value="1"/>
</dbReference>
<comment type="caution">
    <text evidence="3">The sequence shown here is derived from an EMBL/GenBank/DDBJ whole genome shotgun (WGS) entry which is preliminary data.</text>
</comment>
<protein>
    <submittedName>
        <fullName evidence="3">Recombinase family protein</fullName>
    </submittedName>
</protein>
<evidence type="ECO:0000313" key="4">
    <source>
        <dbReference type="Proteomes" id="UP000754750"/>
    </source>
</evidence>
<evidence type="ECO:0000256" key="1">
    <source>
        <dbReference type="SAM" id="Coils"/>
    </source>
</evidence>
<proteinExistence type="predicted"/>
<gene>
    <name evidence="3" type="ORF">E7512_03425</name>
</gene>
<dbReference type="Pfam" id="PF07508">
    <property type="entry name" value="Recombinase"/>
    <property type="match status" value="1"/>
</dbReference>
<dbReference type="InterPro" id="IPR006119">
    <property type="entry name" value="Resolv_N"/>
</dbReference>
<dbReference type="InterPro" id="IPR011109">
    <property type="entry name" value="DNA_bind_recombinase_dom"/>
</dbReference>
<dbReference type="EMBL" id="SVNY01000002">
    <property type="protein sequence ID" value="MBE6832623.1"/>
    <property type="molecule type" value="Genomic_DNA"/>
</dbReference>
<reference evidence="3" key="1">
    <citation type="submission" date="2019-04" db="EMBL/GenBank/DDBJ databases">
        <title>Evolution of Biomass-Degrading Anaerobic Consortia Revealed by Metagenomics.</title>
        <authorList>
            <person name="Peng X."/>
        </authorList>
    </citation>
    <scope>NUCLEOTIDE SEQUENCE</scope>
    <source>
        <strain evidence="3">SIG551</strain>
    </source>
</reference>
<accession>A0A928KRJ3</accession>
<dbReference type="PANTHER" id="PTHR30461">
    <property type="entry name" value="DNA-INVERTASE FROM LAMBDOID PROPHAGE"/>
    <property type="match status" value="1"/>
</dbReference>
<dbReference type="Pfam" id="PF00239">
    <property type="entry name" value="Resolvase"/>
    <property type="match status" value="1"/>
</dbReference>
<keyword evidence="1" id="KW-0175">Coiled coil</keyword>
<evidence type="ECO:0000313" key="3">
    <source>
        <dbReference type="EMBL" id="MBE6832623.1"/>
    </source>
</evidence>
<dbReference type="PROSITE" id="PS51737">
    <property type="entry name" value="RECOMBINASE_DNA_BIND"/>
    <property type="match status" value="1"/>
</dbReference>
<feature type="coiled-coil region" evidence="1">
    <location>
        <begin position="419"/>
        <end position="477"/>
    </location>
</feature>
<dbReference type="GO" id="GO:0000150">
    <property type="term" value="F:DNA strand exchange activity"/>
    <property type="evidence" value="ECO:0007669"/>
    <property type="project" value="InterPro"/>
</dbReference>
<evidence type="ECO:0000259" key="2">
    <source>
        <dbReference type="PROSITE" id="PS51737"/>
    </source>
</evidence>
<dbReference type="Proteomes" id="UP000754750">
    <property type="component" value="Unassembled WGS sequence"/>
</dbReference>
<dbReference type="InterPro" id="IPR036162">
    <property type="entry name" value="Resolvase-like_N_sf"/>
</dbReference>
<dbReference type="InterPro" id="IPR050639">
    <property type="entry name" value="SSR_resolvase"/>
</dbReference>
<dbReference type="AlphaFoldDB" id="A0A928KRJ3"/>
<dbReference type="Gene3D" id="3.90.1750.20">
    <property type="entry name" value="Putative Large Serine Recombinase, Chain B, Domain 2"/>
    <property type="match status" value="1"/>
</dbReference>
<name>A0A928KRJ3_9FIRM</name>
<dbReference type="InterPro" id="IPR025827">
    <property type="entry name" value="Zn_ribbon_recom_dom"/>
</dbReference>
<dbReference type="GO" id="GO:0003677">
    <property type="term" value="F:DNA binding"/>
    <property type="evidence" value="ECO:0007669"/>
    <property type="project" value="InterPro"/>
</dbReference>
<sequence length="545" mass="63351">MGRRDHALTGTAKEMQRSAWKIAVYIRLSKEDGSDVSYSVINQKALILKYIEQLKAEEKEEYAVVDFYTDDGLTGTDDSREEFQRMLRDIERKRINCIIVKDLSRPFRNYADQGYYLEYFFPLHDVRFISLQLPFLDSYLYPETMQSIAVPMQGVVNDNHCRETSIKVRQVFNYKRSQGEFIGAFAPYGYRKDPEDKNKLMVDEEAAAVVRDIYRWFVVEGMSKMAIAKRLSSQGTLNPASYKRENGLKYENPNTHFDCTLWSAATVTRILKNPTYLGHMVQGRQRVKSYKVHHRIAVPESDWFLVKNTHEPIISRELFDKAQSLHGCDTRTAPQKQELYLFSGLLRCADCHKAMHRKKNGKYVYYVCRTYKDLSACSKHTVREEDLIKGVLETIRIQIQLVDSIAEIIQKIHDSPAAQVQSKRLAENLKNRERELEKATRWKDSLYESWQNGDISKEDYTRMKAKYEEQIEQLGKSICSLRKEQETLLGNVGPDSPLLQHLIQYNNIEELSRGLLIELVGVIFIHKNGEITIQFKCADPYISVL</sequence>
<feature type="domain" description="Recombinase" evidence="2">
    <location>
        <begin position="187"/>
        <end position="332"/>
    </location>
</feature>
<dbReference type="SMART" id="SM00857">
    <property type="entry name" value="Resolvase"/>
    <property type="match status" value="1"/>
</dbReference>
<dbReference type="Gene3D" id="3.40.50.1390">
    <property type="entry name" value="Resolvase, N-terminal catalytic domain"/>
    <property type="match status" value="1"/>
</dbReference>
<dbReference type="SUPFAM" id="SSF53041">
    <property type="entry name" value="Resolvase-like"/>
    <property type="match status" value="1"/>
</dbReference>
<organism evidence="3 4">
    <name type="scientific">Faecalispora sporosphaeroides</name>
    <dbReference type="NCBI Taxonomy" id="1549"/>
    <lineage>
        <taxon>Bacteria</taxon>
        <taxon>Bacillati</taxon>
        <taxon>Bacillota</taxon>
        <taxon>Clostridia</taxon>
        <taxon>Eubacteriales</taxon>
        <taxon>Oscillospiraceae</taxon>
        <taxon>Faecalispora</taxon>
    </lineage>
</organism>
<dbReference type="InterPro" id="IPR038109">
    <property type="entry name" value="DNA_bind_recomb_sf"/>
</dbReference>